<dbReference type="AlphaFoldDB" id="A0A1R2BRL9"/>
<organism evidence="2 3">
    <name type="scientific">Stentor coeruleus</name>
    <dbReference type="NCBI Taxonomy" id="5963"/>
    <lineage>
        <taxon>Eukaryota</taxon>
        <taxon>Sar</taxon>
        <taxon>Alveolata</taxon>
        <taxon>Ciliophora</taxon>
        <taxon>Postciliodesmatophora</taxon>
        <taxon>Heterotrichea</taxon>
        <taxon>Heterotrichida</taxon>
        <taxon>Stentoridae</taxon>
        <taxon>Stentor</taxon>
    </lineage>
</organism>
<comment type="caution">
    <text evidence="2">The sequence shown here is derived from an EMBL/GenBank/DDBJ whole genome shotgun (WGS) entry which is preliminary data.</text>
</comment>
<feature type="coiled-coil region" evidence="1">
    <location>
        <begin position="194"/>
        <end position="221"/>
    </location>
</feature>
<proteinExistence type="predicted"/>
<evidence type="ECO:0000256" key="1">
    <source>
        <dbReference type="SAM" id="Coils"/>
    </source>
</evidence>
<dbReference type="Proteomes" id="UP000187209">
    <property type="component" value="Unassembled WGS sequence"/>
</dbReference>
<evidence type="ECO:0000313" key="3">
    <source>
        <dbReference type="Proteomes" id="UP000187209"/>
    </source>
</evidence>
<protein>
    <submittedName>
        <fullName evidence="2">Uncharacterized protein</fullName>
    </submittedName>
</protein>
<reference evidence="2 3" key="1">
    <citation type="submission" date="2016-11" db="EMBL/GenBank/DDBJ databases">
        <title>The macronuclear genome of Stentor coeruleus: a giant cell with tiny introns.</title>
        <authorList>
            <person name="Slabodnick M."/>
            <person name="Ruby J.G."/>
            <person name="Reiff S.B."/>
            <person name="Swart E.C."/>
            <person name="Gosai S."/>
            <person name="Prabakaran S."/>
            <person name="Witkowska E."/>
            <person name="Larue G.E."/>
            <person name="Fisher S."/>
            <person name="Freeman R.M."/>
            <person name="Gunawardena J."/>
            <person name="Chu W."/>
            <person name="Stover N.A."/>
            <person name="Gregory B.D."/>
            <person name="Nowacki M."/>
            <person name="Derisi J."/>
            <person name="Roy S.W."/>
            <person name="Marshall W.F."/>
            <person name="Sood P."/>
        </authorList>
    </citation>
    <scope>NUCLEOTIDE SEQUENCE [LARGE SCALE GENOMIC DNA]</scope>
    <source>
        <strain evidence="2">WM001</strain>
    </source>
</reference>
<accession>A0A1R2BRL9</accession>
<keyword evidence="1" id="KW-0175">Coiled coil</keyword>
<gene>
    <name evidence="2" type="ORF">SteCoe_20787</name>
</gene>
<name>A0A1R2BRL9_9CILI</name>
<sequence>MSCYMKKGTSVKNVKNSIEKSAGLIREGKYKELDRVVCNKCHICSTGECLKVSHRDLKLKFIGNDSLNNFASYDGILAKSQLSKPRTLEFPSPAYLSPVYDSPSAKSKHENYLLYGEKSRLTKTVQDLNEEISFLRTELKSQTEPTSPNKLVYQRILDLESKLDEIESIMQTPIGYPSLSTAVSEKVIKINEKMNMTDLKYEELRRKIESAEKNLRPYRKKIVNCSAKKRKQRNNNG</sequence>
<keyword evidence="3" id="KW-1185">Reference proteome</keyword>
<dbReference type="EMBL" id="MPUH01000481">
    <property type="protein sequence ID" value="OMJ79235.1"/>
    <property type="molecule type" value="Genomic_DNA"/>
</dbReference>
<evidence type="ECO:0000313" key="2">
    <source>
        <dbReference type="EMBL" id="OMJ79235.1"/>
    </source>
</evidence>